<proteinExistence type="predicted"/>
<dbReference type="OrthoDB" id="6268729at2"/>
<dbReference type="InterPro" id="IPR021803">
    <property type="entry name" value="DUF3373"/>
</dbReference>
<evidence type="ECO:0000256" key="2">
    <source>
        <dbReference type="SAM" id="SignalP"/>
    </source>
</evidence>
<keyword evidence="4" id="KW-1185">Reference proteome</keyword>
<evidence type="ECO:0000313" key="3">
    <source>
        <dbReference type="EMBL" id="PSW07411.1"/>
    </source>
</evidence>
<feature type="signal peptide" evidence="2">
    <location>
        <begin position="1"/>
        <end position="21"/>
    </location>
</feature>
<feature type="coiled-coil region" evidence="1">
    <location>
        <begin position="20"/>
        <end position="47"/>
    </location>
</feature>
<keyword evidence="1" id="KW-0175">Coiled coil</keyword>
<evidence type="ECO:0000256" key="1">
    <source>
        <dbReference type="SAM" id="Coils"/>
    </source>
</evidence>
<accession>A0A2T3N4K1</accession>
<dbReference type="AlphaFoldDB" id="A0A2T3N4K1"/>
<keyword evidence="2" id="KW-0732">Signal</keyword>
<dbReference type="EMBL" id="PYMC01000001">
    <property type="protein sequence ID" value="PSW07411.1"/>
    <property type="molecule type" value="Genomic_DNA"/>
</dbReference>
<sequence length="460" mass="51211">MNRLTPIATALILALSAPVLADQAEDIEMLKEQVRELQKKAGGHNLKFSADYRVTADAIEYKMADGSTAKNDGLFANRLEIGMGYQYNENLIFKGLLSYNKAFGESMDRDDYGDFDWVVNENLDDNSLNVKEVYMLYLGDQFLGNNQIPWSFSIGRRPSTNGFLANHREGYDEEKSPLAHSINVEFDGFSLATKLDKITGVDGMAAKICAGRGVSATAAPRFSMPNPEDGSYTPDYAEVPGGLDNTDMIGLIFTPYDDGQYHIKTQYYYANNMIDINQATGQFEDLGNLQNLTLSMEINGIGEFINDFLDDTVLFASVAASQTMPKDNQPMLGSLDDETGYSYWVGAKIPGFFANDSFGFEYNHGSKYWRSFTYGEDTLVGSKIAARGDAFEAYYTIPIIDESLYFQLRYTYIDYDYTGSNGFFGDSGAPMLINDAKNSPFAGMVVESAQDVRAMIRYTY</sequence>
<reference evidence="3 4" key="1">
    <citation type="submission" date="2018-03" db="EMBL/GenBank/DDBJ databases">
        <title>Whole genome sequencing of Histamine producing bacteria.</title>
        <authorList>
            <person name="Butler K."/>
        </authorList>
    </citation>
    <scope>NUCLEOTIDE SEQUENCE [LARGE SCALE GENOMIC DNA]</scope>
    <source>
        <strain evidence="3 4">DSM 16190</strain>
    </source>
</reference>
<name>A0A2T3N4K1_9GAMM</name>
<dbReference type="Proteomes" id="UP000240904">
    <property type="component" value="Unassembled WGS sequence"/>
</dbReference>
<feature type="chain" id="PRO_5015525297" evidence="2">
    <location>
        <begin position="22"/>
        <end position="460"/>
    </location>
</feature>
<organism evidence="3 4">
    <name type="scientific">Photobacterium lipolyticum</name>
    <dbReference type="NCBI Taxonomy" id="266810"/>
    <lineage>
        <taxon>Bacteria</taxon>
        <taxon>Pseudomonadati</taxon>
        <taxon>Pseudomonadota</taxon>
        <taxon>Gammaproteobacteria</taxon>
        <taxon>Vibrionales</taxon>
        <taxon>Vibrionaceae</taxon>
        <taxon>Photobacterium</taxon>
    </lineage>
</organism>
<protein>
    <submittedName>
        <fullName evidence="3">DUF3373 domain-containing protein</fullName>
    </submittedName>
</protein>
<comment type="caution">
    <text evidence="3">The sequence shown here is derived from an EMBL/GenBank/DDBJ whole genome shotgun (WGS) entry which is preliminary data.</text>
</comment>
<dbReference type="Pfam" id="PF11853">
    <property type="entry name" value="DUF3373"/>
    <property type="match status" value="1"/>
</dbReference>
<gene>
    <name evidence="3" type="ORF">C9I89_01455</name>
</gene>
<evidence type="ECO:0000313" key="4">
    <source>
        <dbReference type="Proteomes" id="UP000240904"/>
    </source>
</evidence>
<dbReference type="RefSeq" id="WP_107281563.1">
    <property type="nucleotide sequence ID" value="NZ_PYMC01000001.1"/>
</dbReference>